<proteinExistence type="predicted"/>
<dbReference type="EnsemblFungi" id="MAPG_05070T0">
    <property type="protein sequence ID" value="MAPG_05070T0"/>
    <property type="gene ID" value="MAPG_05070"/>
</dbReference>
<reference evidence="2" key="5">
    <citation type="submission" date="2015-06" db="UniProtKB">
        <authorList>
            <consortium name="EnsemblFungi"/>
        </authorList>
    </citation>
    <scope>IDENTIFICATION</scope>
    <source>
        <strain evidence="2">ATCC 64411</strain>
    </source>
</reference>
<evidence type="ECO:0000313" key="1">
    <source>
        <dbReference type="EMBL" id="KLU86051.1"/>
    </source>
</evidence>
<reference evidence="1" key="3">
    <citation type="submission" date="2011-03" db="EMBL/GenBank/DDBJ databases">
        <title>Annotation of Magnaporthe poae ATCC 64411.</title>
        <authorList>
            <person name="Ma L.-J."/>
            <person name="Dead R."/>
            <person name="Young S.K."/>
            <person name="Zeng Q."/>
            <person name="Gargeya S."/>
            <person name="Fitzgerald M."/>
            <person name="Haas B."/>
            <person name="Abouelleil A."/>
            <person name="Alvarado L."/>
            <person name="Arachchi H.M."/>
            <person name="Berlin A."/>
            <person name="Brown A."/>
            <person name="Chapman S.B."/>
            <person name="Chen Z."/>
            <person name="Dunbar C."/>
            <person name="Freedman E."/>
            <person name="Gearin G."/>
            <person name="Gellesch M."/>
            <person name="Goldberg J."/>
            <person name="Griggs A."/>
            <person name="Gujja S."/>
            <person name="Heiman D."/>
            <person name="Howarth C."/>
            <person name="Larson L."/>
            <person name="Lui A."/>
            <person name="MacDonald P.J.P."/>
            <person name="Mehta T."/>
            <person name="Montmayeur A."/>
            <person name="Murphy C."/>
            <person name="Neiman D."/>
            <person name="Pearson M."/>
            <person name="Priest M."/>
            <person name="Roberts A."/>
            <person name="Saif S."/>
            <person name="Shea T."/>
            <person name="Shenoy N."/>
            <person name="Sisk P."/>
            <person name="Stolte C."/>
            <person name="Sykes S."/>
            <person name="Yandava C."/>
            <person name="Wortman J."/>
            <person name="Nusbaum C."/>
            <person name="Birren B."/>
        </authorList>
    </citation>
    <scope>NUCLEOTIDE SEQUENCE</scope>
    <source>
        <strain evidence="1">ATCC 64411</strain>
    </source>
</reference>
<reference evidence="2" key="4">
    <citation type="journal article" date="2015" name="G3 (Bethesda)">
        <title>Genome sequences of three phytopathogenic species of the Magnaporthaceae family of fungi.</title>
        <authorList>
            <person name="Okagaki L.H."/>
            <person name="Nunes C.C."/>
            <person name="Sailsbery J."/>
            <person name="Clay B."/>
            <person name="Brown D."/>
            <person name="John T."/>
            <person name="Oh Y."/>
            <person name="Young N."/>
            <person name="Fitzgerald M."/>
            <person name="Haas B.J."/>
            <person name="Zeng Q."/>
            <person name="Young S."/>
            <person name="Adiconis X."/>
            <person name="Fan L."/>
            <person name="Levin J.Z."/>
            <person name="Mitchell T.K."/>
            <person name="Okubara P.A."/>
            <person name="Farman M.L."/>
            <person name="Kohn L.M."/>
            <person name="Birren B."/>
            <person name="Ma L.-J."/>
            <person name="Dean R.A."/>
        </authorList>
    </citation>
    <scope>NUCLEOTIDE SEQUENCE</scope>
    <source>
        <strain evidence="2">ATCC 64411 / 73-15</strain>
    </source>
</reference>
<dbReference type="AlphaFoldDB" id="A0A0C4DYE9"/>
<dbReference type="EMBL" id="ADBL01001195">
    <property type="status" value="NOT_ANNOTATED_CDS"/>
    <property type="molecule type" value="Genomic_DNA"/>
</dbReference>
<organism evidence="2 3">
    <name type="scientific">Magnaporthiopsis poae (strain ATCC 64411 / 73-15)</name>
    <name type="common">Kentucky bluegrass fungus</name>
    <name type="synonym">Magnaporthe poae</name>
    <dbReference type="NCBI Taxonomy" id="644358"/>
    <lineage>
        <taxon>Eukaryota</taxon>
        <taxon>Fungi</taxon>
        <taxon>Dikarya</taxon>
        <taxon>Ascomycota</taxon>
        <taxon>Pezizomycotina</taxon>
        <taxon>Sordariomycetes</taxon>
        <taxon>Sordariomycetidae</taxon>
        <taxon>Magnaporthales</taxon>
        <taxon>Magnaporthaceae</taxon>
        <taxon>Magnaporthiopsis</taxon>
    </lineage>
</organism>
<reference evidence="3" key="2">
    <citation type="submission" date="2010-05" db="EMBL/GenBank/DDBJ databases">
        <title>The genome sequence of Magnaporthe poae strain ATCC 64411.</title>
        <authorList>
            <person name="Ma L.-J."/>
            <person name="Dead R."/>
            <person name="Young S."/>
            <person name="Zeng Q."/>
            <person name="Koehrsen M."/>
            <person name="Alvarado L."/>
            <person name="Berlin A."/>
            <person name="Chapman S.B."/>
            <person name="Chen Z."/>
            <person name="Freedman E."/>
            <person name="Gellesch M."/>
            <person name="Goldberg J."/>
            <person name="Griggs A."/>
            <person name="Gujja S."/>
            <person name="Heilman E.R."/>
            <person name="Heiman D."/>
            <person name="Hepburn T."/>
            <person name="Howarth C."/>
            <person name="Jen D."/>
            <person name="Larson L."/>
            <person name="Mehta T."/>
            <person name="Neiman D."/>
            <person name="Pearson M."/>
            <person name="Roberts A."/>
            <person name="Saif S."/>
            <person name="Shea T."/>
            <person name="Shenoy N."/>
            <person name="Sisk P."/>
            <person name="Stolte C."/>
            <person name="Sykes S."/>
            <person name="Walk T."/>
            <person name="White J."/>
            <person name="Yandava C."/>
            <person name="Haas B."/>
            <person name="Nusbaum C."/>
            <person name="Birren B."/>
        </authorList>
    </citation>
    <scope>NUCLEOTIDE SEQUENCE [LARGE SCALE GENOMIC DNA]</scope>
    <source>
        <strain evidence="3">ATCC 64411 / 73-15</strain>
    </source>
</reference>
<dbReference type="EMBL" id="GL876969">
    <property type="protein sequence ID" value="KLU86051.1"/>
    <property type="molecule type" value="Genomic_DNA"/>
</dbReference>
<accession>A0A0C4DYE9</accession>
<dbReference type="VEuPathDB" id="FungiDB:MAPG_05070"/>
<sequence>MEATWDGHGGQLLSTAFAASWRSSDIHSGRLNYRVAPRRRMRREQSLEKVWCHPVIANDRRVYKPCSPADARDAFSLAGASHTHTVFPAVCPCAFNEKGRTQPDQQL</sequence>
<protein>
    <submittedName>
        <fullName evidence="1 2">Uncharacterized protein</fullName>
    </submittedName>
</protein>
<evidence type="ECO:0000313" key="2">
    <source>
        <dbReference type="EnsemblFungi" id="MAPG_05070T0"/>
    </source>
</evidence>
<name>A0A0C4DYE9_MAGP6</name>
<keyword evidence="3" id="KW-1185">Reference proteome</keyword>
<reference evidence="1" key="1">
    <citation type="submission" date="2010-05" db="EMBL/GenBank/DDBJ databases">
        <title>The Genome Sequence of Magnaporthe poae strain ATCC 64411.</title>
        <authorList>
            <consortium name="The Broad Institute Genome Sequencing Platform"/>
            <consortium name="Broad Institute Genome Sequencing Center for Infectious Disease"/>
            <person name="Ma L.-J."/>
            <person name="Dead R."/>
            <person name="Young S."/>
            <person name="Zeng Q."/>
            <person name="Koehrsen M."/>
            <person name="Alvarado L."/>
            <person name="Berlin A."/>
            <person name="Chapman S.B."/>
            <person name="Chen Z."/>
            <person name="Freedman E."/>
            <person name="Gellesch M."/>
            <person name="Goldberg J."/>
            <person name="Griggs A."/>
            <person name="Gujja S."/>
            <person name="Heilman E.R."/>
            <person name="Heiman D."/>
            <person name="Hepburn T."/>
            <person name="Howarth C."/>
            <person name="Jen D."/>
            <person name="Larson L."/>
            <person name="Mehta T."/>
            <person name="Neiman D."/>
            <person name="Pearson M."/>
            <person name="Roberts A."/>
            <person name="Saif S."/>
            <person name="Shea T."/>
            <person name="Shenoy N."/>
            <person name="Sisk P."/>
            <person name="Stolte C."/>
            <person name="Sykes S."/>
            <person name="Walk T."/>
            <person name="White J."/>
            <person name="Yandava C."/>
            <person name="Haas B."/>
            <person name="Nusbaum C."/>
            <person name="Birren B."/>
        </authorList>
    </citation>
    <scope>NUCLEOTIDE SEQUENCE</scope>
    <source>
        <strain evidence="1">ATCC 64411</strain>
    </source>
</reference>
<gene>
    <name evidence="1" type="ORF">MAPG_05070</name>
</gene>
<dbReference type="Proteomes" id="UP000011715">
    <property type="component" value="Unassembled WGS sequence"/>
</dbReference>
<evidence type="ECO:0000313" key="3">
    <source>
        <dbReference type="Proteomes" id="UP000011715"/>
    </source>
</evidence>